<dbReference type="Gene3D" id="3.10.520.10">
    <property type="entry name" value="ApbE-like domains"/>
    <property type="match status" value="1"/>
</dbReference>
<dbReference type="InterPro" id="IPR024932">
    <property type="entry name" value="ApbE"/>
</dbReference>
<dbReference type="SUPFAM" id="SSF143631">
    <property type="entry name" value="ApbE-like"/>
    <property type="match status" value="1"/>
</dbReference>
<dbReference type="AlphaFoldDB" id="A0A841GQZ7"/>
<evidence type="ECO:0000313" key="14">
    <source>
        <dbReference type="Proteomes" id="UP000555828"/>
    </source>
</evidence>
<sequence length="352" mass="39944">MRKKSSGDINKLTKLSLVSTILIVVIVAIILVVAVFFKPNMKYETFETFSLGTYVQLRISTNVNPSVLSKEIFNELDRITKKFDAYSEDSIIYKINHSNDWVEVDDETFAILDLSLQYAKKTNFAFDPTLGRVIDLWGFSKFSEKEDSSLVVPRKEDIEEVLKLSGAKLVEIDYKRKAVKTNGVWFDLGGIVKGYALERAYQIAKQADPNCTGFIEAGGDIRILGPKFGKEYWIIGIRNPRGNDSIDYIYLKSGAVATSGDYERYFIVDGKRYHHLIDSKTGYPADSAISATVISDDAIKADVFSTAAFVLGKKNWIYTRTIIPKYDSEVFLVTPEFEYLKTDGFEYYEKTY</sequence>
<evidence type="ECO:0000256" key="8">
    <source>
        <dbReference type="ARBA" id="ARBA00031306"/>
    </source>
</evidence>
<evidence type="ECO:0000313" key="13">
    <source>
        <dbReference type="EMBL" id="MBB6062079.1"/>
    </source>
</evidence>
<dbReference type="PANTHER" id="PTHR30040">
    <property type="entry name" value="THIAMINE BIOSYNTHESIS LIPOPROTEIN APBE"/>
    <property type="match status" value="1"/>
</dbReference>
<keyword evidence="14" id="KW-1185">Reference proteome</keyword>
<organism evidence="13 14">
    <name type="scientific">Thermosipho japonicus</name>
    <dbReference type="NCBI Taxonomy" id="90323"/>
    <lineage>
        <taxon>Bacteria</taxon>
        <taxon>Thermotogati</taxon>
        <taxon>Thermotogota</taxon>
        <taxon>Thermotogae</taxon>
        <taxon>Thermotogales</taxon>
        <taxon>Fervidobacteriaceae</taxon>
        <taxon>Thermosipho</taxon>
    </lineage>
</organism>
<evidence type="ECO:0000256" key="6">
    <source>
        <dbReference type="ARBA" id="ARBA00022827"/>
    </source>
</evidence>
<evidence type="ECO:0000256" key="4">
    <source>
        <dbReference type="ARBA" id="ARBA00022679"/>
    </source>
</evidence>
<evidence type="ECO:0000256" key="3">
    <source>
        <dbReference type="ARBA" id="ARBA00022630"/>
    </source>
</evidence>
<dbReference type="RefSeq" id="WP_184618804.1">
    <property type="nucleotide sequence ID" value="NZ_JACHEX010000001.1"/>
</dbReference>
<reference evidence="13 14" key="1">
    <citation type="submission" date="2020-08" db="EMBL/GenBank/DDBJ databases">
        <title>Genomic Encyclopedia of Type Strains, Phase IV (KMG-IV): sequencing the most valuable type-strain genomes for metagenomic binning, comparative biology and taxonomic classification.</title>
        <authorList>
            <person name="Goeker M."/>
        </authorList>
    </citation>
    <scope>NUCLEOTIDE SEQUENCE [LARGE SCALE GENOMIC DNA]</scope>
    <source>
        <strain evidence="13 14">DSM 13481</strain>
    </source>
</reference>
<evidence type="ECO:0000256" key="9">
    <source>
        <dbReference type="ARBA" id="ARBA00048540"/>
    </source>
</evidence>
<accession>A0A841GQZ7</accession>
<feature type="binding site" evidence="11">
    <location>
        <position position="302"/>
    </location>
    <ligand>
        <name>Mg(2+)</name>
        <dbReference type="ChEBI" id="CHEBI:18420"/>
    </ligand>
</feature>
<keyword evidence="12" id="KW-0472">Membrane</keyword>
<evidence type="ECO:0000256" key="10">
    <source>
        <dbReference type="PIRNR" id="PIRNR006268"/>
    </source>
</evidence>
<keyword evidence="12" id="KW-0812">Transmembrane</keyword>
<dbReference type="GO" id="GO:0016740">
    <property type="term" value="F:transferase activity"/>
    <property type="evidence" value="ECO:0007669"/>
    <property type="project" value="UniProtKB-UniRule"/>
</dbReference>
<comment type="caution">
    <text evidence="13">The sequence shown here is derived from an EMBL/GenBank/DDBJ whole genome shotgun (WGS) entry which is preliminary data.</text>
</comment>
<dbReference type="GO" id="GO:0046872">
    <property type="term" value="F:metal ion binding"/>
    <property type="evidence" value="ECO:0007669"/>
    <property type="project" value="UniProtKB-UniRule"/>
</dbReference>
<gene>
    <name evidence="13" type="ORF">HNP65_000501</name>
</gene>
<evidence type="ECO:0000256" key="12">
    <source>
        <dbReference type="SAM" id="Phobius"/>
    </source>
</evidence>
<keyword evidence="13" id="KW-0449">Lipoprotein</keyword>
<feature type="binding site" evidence="11">
    <location>
        <position position="306"/>
    </location>
    <ligand>
        <name>Mg(2+)</name>
        <dbReference type="ChEBI" id="CHEBI:18420"/>
    </ligand>
</feature>
<feature type="transmembrane region" description="Helical" evidence="12">
    <location>
        <begin position="12"/>
        <end position="37"/>
    </location>
</feature>
<dbReference type="PANTHER" id="PTHR30040:SF2">
    <property type="entry name" value="FAD:PROTEIN FMN TRANSFERASE"/>
    <property type="match status" value="1"/>
</dbReference>
<dbReference type="InterPro" id="IPR003374">
    <property type="entry name" value="ApbE-like_sf"/>
</dbReference>
<keyword evidence="12" id="KW-1133">Transmembrane helix</keyword>
<dbReference type="PIRSF" id="PIRSF006268">
    <property type="entry name" value="ApbE"/>
    <property type="match status" value="1"/>
</dbReference>
<keyword evidence="4 10" id="KW-0808">Transferase</keyword>
<evidence type="ECO:0000256" key="7">
    <source>
        <dbReference type="ARBA" id="ARBA00022842"/>
    </source>
</evidence>
<dbReference type="Proteomes" id="UP000555828">
    <property type="component" value="Unassembled WGS sequence"/>
</dbReference>
<evidence type="ECO:0000256" key="1">
    <source>
        <dbReference type="ARBA" id="ARBA00011955"/>
    </source>
</evidence>
<comment type="cofactor">
    <cofactor evidence="11">
        <name>Mg(2+)</name>
        <dbReference type="ChEBI" id="CHEBI:18420"/>
    </cofactor>
    <cofactor evidence="11">
        <name>Mn(2+)</name>
        <dbReference type="ChEBI" id="CHEBI:29035"/>
    </cofactor>
    <text evidence="11">Magnesium. Can also use manganese.</text>
</comment>
<comment type="similarity">
    <text evidence="10">Belongs to the ApbE family.</text>
</comment>
<keyword evidence="6 10" id="KW-0274">FAD</keyword>
<keyword evidence="3 10" id="KW-0285">Flavoprotein</keyword>
<proteinExistence type="inferred from homology"/>
<dbReference type="Gene3D" id="1.10.3980.10">
    <property type="entry name" value="ApbE-like superfamily"/>
    <property type="match status" value="1"/>
</dbReference>
<feature type="binding site" evidence="11">
    <location>
        <position position="190"/>
    </location>
    <ligand>
        <name>Mg(2+)</name>
        <dbReference type="ChEBI" id="CHEBI:18420"/>
    </ligand>
</feature>
<dbReference type="EC" id="2.7.1.180" evidence="1 10"/>
<keyword evidence="7 10" id="KW-0460">Magnesium</keyword>
<comment type="catalytic activity">
    <reaction evidence="9 10">
        <text>L-threonyl-[protein] + FAD = FMN-L-threonyl-[protein] + AMP + H(+)</text>
        <dbReference type="Rhea" id="RHEA:36847"/>
        <dbReference type="Rhea" id="RHEA-COMP:11060"/>
        <dbReference type="Rhea" id="RHEA-COMP:11061"/>
        <dbReference type="ChEBI" id="CHEBI:15378"/>
        <dbReference type="ChEBI" id="CHEBI:30013"/>
        <dbReference type="ChEBI" id="CHEBI:57692"/>
        <dbReference type="ChEBI" id="CHEBI:74257"/>
        <dbReference type="ChEBI" id="CHEBI:456215"/>
        <dbReference type="EC" id="2.7.1.180"/>
    </reaction>
</comment>
<evidence type="ECO:0000256" key="2">
    <source>
        <dbReference type="ARBA" id="ARBA00016337"/>
    </source>
</evidence>
<keyword evidence="5 10" id="KW-0479">Metal-binding</keyword>
<protein>
    <recommendedName>
        <fullName evidence="2 10">FAD:protein FMN transferase</fullName>
        <ecNumber evidence="1 10">2.7.1.180</ecNumber>
    </recommendedName>
    <alternativeName>
        <fullName evidence="8 10">Flavin transferase</fullName>
    </alternativeName>
</protein>
<dbReference type="Pfam" id="PF02424">
    <property type="entry name" value="ApbE"/>
    <property type="match status" value="1"/>
</dbReference>
<dbReference type="EMBL" id="JACHEX010000001">
    <property type="protein sequence ID" value="MBB6062079.1"/>
    <property type="molecule type" value="Genomic_DNA"/>
</dbReference>
<evidence type="ECO:0000256" key="5">
    <source>
        <dbReference type="ARBA" id="ARBA00022723"/>
    </source>
</evidence>
<name>A0A841GQZ7_9BACT</name>
<evidence type="ECO:0000256" key="11">
    <source>
        <dbReference type="PIRSR" id="PIRSR006268-2"/>
    </source>
</evidence>